<evidence type="ECO:0000256" key="7">
    <source>
        <dbReference type="ARBA" id="ARBA00023125"/>
    </source>
</evidence>
<evidence type="ECO:0000256" key="9">
    <source>
        <dbReference type="PROSITE-ProRule" id="PRU00042"/>
    </source>
</evidence>
<reference evidence="12 13" key="1">
    <citation type="journal article" date="2017" name="Gigascience">
        <title>Genome sequence of the small brown planthopper, Laodelphax striatellus.</title>
        <authorList>
            <person name="Zhu J."/>
            <person name="Jiang F."/>
            <person name="Wang X."/>
            <person name="Yang P."/>
            <person name="Bao Y."/>
            <person name="Zhao W."/>
            <person name="Wang W."/>
            <person name="Lu H."/>
            <person name="Wang Q."/>
            <person name="Cui N."/>
            <person name="Li J."/>
            <person name="Chen X."/>
            <person name="Luo L."/>
            <person name="Yu J."/>
            <person name="Kang L."/>
            <person name="Cui F."/>
        </authorList>
    </citation>
    <scope>NUCLEOTIDE SEQUENCE [LARGE SCALE GENOMIC DNA]</scope>
    <source>
        <strain evidence="12">Lst14</strain>
    </source>
</reference>
<keyword evidence="7" id="KW-0238">DNA-binding</keyword>
<evidence type="ECO:0000313" key="13">
    <source>
        <dbReference type="Proteomes" id="UP000291343"/>
    </source>
</evidence>
<dbReference type="Pfam" id="PF00096">
    <property type="entry name" value="zf-C2H2"/>
    <property type="match status" value="1"/>
</dbReference>
<dbReference type="EMBL" id="QKKF02020306">
    <property type="protein sequence ID" value="RZF39240.1"/>
    <property type="molecule type" value="Genomic_DNA"/>
</dbReference>
<dbReference type="AlphaFoldDB" id="A0A482X1K4"/>
<dbReference type="GO" id="GO:0005634">
    <property type="term" value="C:nucleus"/>
    <property type="evidence" value="ECO:0007669"/>
    <property type="project" value="UniProtKB-SubCell"/>
</dbReference>
<keyword evidence="5 9" id="KW-0863">Zinc-finger</keyword>
<dbReference type="Proteomes" id="UP000291343">
    <property type="component" value="Unassembled WGS sequence"/>
</dbReference>
<feature type="domain" description="C2H2-type" evidence="11">
    <location>
        <begin position="518"/>
        <end position="546"/>
    </location>
</feature>
<evidence type="ECO:0000256" key="4">
    <source>
        <dbReference type="ARBA" id="ARBA00022737"/>
    </source>
</evidence>
<feature type="domain" description="C2H2-type" evidence="11">
    <location>
        <begin position="406"/>
        <end position="433"/>
    </location>
</feature>
<dbReference type="InParanoid" id="A0A482X1K4"/>
<keyword evidence="4" id="KW-0677">Repeat</keyword>
<feature type="domain" description="C2H2-type" evidence="11">
    <location>
        <begin position="380"/>
        <end position="403"/>
    </location>
</feature>
<feature type="region of interest" description="Disordered" evidence="10">
    <location>
        <begin position="63"/>
        <end position="162"/>
    </location>
</feature>
<dbReference type="GO" id="GO:0008270">
    <property type="term" value="F:zinc ion binding"/>
    <property type="evidence" value="ECO:0007669"/>
    <property type="project" value="UniProtKB-KW"/>
</dbReference>
<feature type="domain" description="C2H2-type" evidence="11">
    <location>
        <begin position="434"/>
        <end position="461"/>
    </location>
</feature>
<evidence type="ECO:0000313" key="12">
    <source>
        <dbReference type="EMBL" id="RZF39240.1"/>
    </source>
</evidence>
<evidence type="ECO:0000256" key="8">
    <source>
        <dbReference type="ARBA" id="ARBA00023242"/>
    </source>
</evidence>
<comment type="caution">
    <text evidence="12">The sequence shown here is derived from an EMBL/GenBank/DDBJ whole genome shotgun (WGS) entry which is preliminary data.</text>
</comment>
<organism evidence="12 13">
    <name type="scientific">Laodelphax striatellus</name>
    <name type="common">Small brown planthopper</name>
    <name type="synonym">Delphax striatella</name>
    <dbReference type="NCBI Taxonomy" id="195883"/>
    <lineage>
        <taxon>Eukaryota</taxon>
        <taxon>Metazoa</taxon>
        <taxon>Ecdysozoa</taxon>
        <taxon>Arthropoda</taxon>
        <taxon>Hexapoda</taxon>
        <taxon>Insecta</taxon>
        <taxon>Pterygota</taxon>
        <taxon>Neoptera</taxon>
        <taxon>Paraneoptera</taxon>
        <taxon>Hemiptera</taxon>
        <taxon>Auchenorrhyncha</taxon>
        <taxon>Fulgoroidea</taxon>
        <taxon>Delphacidae</taxon>
        <taxon>Criomorphinae</taxon>
        <taxon>Laodelphax</taxon>
    </lineage>
</organism>
<feature type="domain" description="C2H2-type" evidence="11">
    <location>
        <begin position="241"/>
        <end position="268"/>
    </location>
</feature>
<keyword evidence="6" id="KW-0862">Zinc</keyword>
<evidence type="ECO:0000256" key="10">
    <source>
        <dbReference type="SAM" id="MobiDB-lite"/>
    </source>
</evidence>
<evidence type="ECO:0000256" key="3">
    <source>
        <dbReference type="ARBA" id="ARBA00022723"/>
    </source>
</evidence>
<dbReference type="STRING" id="195883.A0A482X1K4"/>
<gene>
    <name evidence="12" type="ORF">LSTR_LSTR010334</name>
</gene>
<dbReference type="SMART" id="SM00355">
    <property type="entry name" value="ZnF_C2H2"/>
    <property type="match status" value="11"/>
</dbReference>
<dbReference type="FunFam" id="3.30.160.60:FF:000446">
    <property type="entry name" value="Zinc finger protein"/>
    <property type="match status" value="1"/>
</dbReference>
<feature type="compositionally biased region" description="Basic and acidic residues" evidence="10">
    <location>
        <begin position="175"/>
        <end position="185"/>
    </location>
</feature>
<dbReference type="PANTHER" id="PTHR24379">
    <property type="entry name" value="KRAB AND ZINC FINGER DOMAIN-CONTAINING"/>
    <property type="match status" value="1"/>
</dbReference>
<evidence type="ECO:0000256" key="1">
    <source>
        <dbReference type="ARBA" id="ARBA00004123"/>
    </source>
</evidence>
<dbReference type="OrthoDB" id="9674314at2759"/>
<sequence length="575" mass="66851">MLSCVKNLFIYPLNINSYFVRIMSEQRKHIYYMRREWIENYEDVVIEEESQKEAEFIRLEIEIDPPIQSPNQEISGEDHQRDQGSSGSQETELEGSCLKEQNKRTREKKKPNRKITKINRKMTKTNRKMTAQKPTRTPASPNPPTEPHPSPHHTHNVETEPQRETEFVHIELDIDPTSPKDKMAGEEFSSFTDVSSTQERDRLERPMSLNGKRPCILCDFQALSIFDLDRHYGSHRGVMSFGCTLCGMRFGLRRQFLVHGRIHKEKKQPMILCGTCDFKCLSPTGFHNHLLSHAGEKLPSELSLTCEFGLCNYKCSDLTTLDEHTKLHYKKRSDYLAQRKLAYRMNQSGKYSCTFCEFKALSRIALGRHLSEHRGEITPLECRKCGEKFGLRKQLLKHLKWHTDRFLCDICGQLCKSLSELNTHLKIHTGVKPYKCSVCDHRFLLSYKLMVHMRSHTGEKPYECDMCDYKCISSSALIGHKQRHSIERPYICRICGTGFKRVWGLKKHLTIHAMEKRFSCTLCAAKFARSDYLAKHEQSQHNLHNQLQQIHKKSRQLIVQTKAKEDRIGGHPLTG</sequence>
<evidence type="ECO:0000259" key="11">
    <source>
        <dbReference type="PROSITE" id="PS50157"/>
    </source>
</evidence>
<comment type="subcellular location">
    <subcellularLocation>
        <location evidence="1">Nucleus</location>
    </subcellularLocation>
</comment>
<dbReference type="InterPro" id="IPR036236">
    <property type="entry name" value="Znf_C2H2_sf"/>
</dbReference>
<dbReference type="InterPro" id="IPR013087">
    <property type="entry name" value="Znf_C2H2_type"/>
</dbReference>
<name>A0A482X1K4_LAOST</name>
<keyword evidence="13" id="KW-1185">Reference proteome</keyword>
<evidence type="ECO:0000256" key="6">
    <source>
        <dbReference type="ARBA" id="ARBA00022833"/>
    </source>
</evidence>
<feature type="domain" description="C2H2-type" evidence="11">
    <location>
        <begin position="462"/>
        <end position="489"/>
    </location>
</feature>
<dbReference type="FunFam" id="3.30.160.60:FF:000614">
    <property type="entry name" value="Zinc finger protein 142"/>
    <property type="match status" value="1"/>
</dbReference>
<protein>
    <recommendedName>
        <fullName evidence="11">C2H2-type domain-containing protein</fullName>
    </recommendedName>
</protein>
<accession>A0A482X1K4</accession>
<feature type="region of interest" description="Disordered" evidence="10">
    <location>
        <begin position="175"/>
        <end position="201"/>
    </location>
</feature>
<comment type="similarity">
    <text evidence="2">Belongs to the hunchback C2H2-type zinc-finger protein family.</text>
</comment>
<keyword evidence="8" id="KW-0539">Nucleus</keyword>
<keyword evidence="3" id="KW-0479">Metal-binding</keyword>
<evidence type="ECO:0000256" key="2">
    <source>
        <dbReference type="ARBA" id="ARBA00007746"/>
    </source>
</evidence>
<dbReference type="Gene3D" id="3.30.160.60">
    <property type="entry name" value="Classic Zinc Finger"/>
    <property type="match status" value="7"/>
</dbReference>
<dbReference type="SUPFAM" id="SSF57667">
    <property type="entry name" value="beta-beta-alpha zinc fingers"/>
    <property type="match status" value="5"/>
</dbReference>
<evidence type="ECO:0000256" key="5">
    <source>
        <dbReference type="ARBA" id="ARBA00022771"/>
    </source>
</evidence>
<dbReference type="PROSITE" id="PS50157">
    <property type="entry name" value="ZINC_FINGER_C2H2_2"/>
    <property type="match status" value="7"/>
</dbReference>
<dbReference type="GO" id="GO:0003677">
    <property type="term" value="F:DNA binding"/>
    <property type="evidence" value="ECO:0007669"/>
    <property type="project" value="UniProtKB-KW"/>
</dbReference>
<dbReference type="PROSITE" id="PS00028">
    <property type="entry name" value="ZINC_FINGER_C2H2_1"/>
    <property type="match status" value="9"/>
</dbReference>
<feature type="compositionally biased region" description="Basic residues" evidence="10">
    <location>
        <begin position="105"/>
        <end position="127"/>
    </location>
</feature>
<dbReference type="PANTHER" id="PTHR24379:SF121">
    <property type="entry name" value="C2H2-TYPE DOMAIN-CONTAINING PROTEIN"/>
    <property type="match status" value="1"/>
</dbReference>
<dbReference type="SMR" id="A0A482X1K4"/>
<feature type="domain" description="C2H2-type" evidence="11">
    <location>
        <begin position="490"/>
        <end position="517"/>
    </location>
</feature>
<proteinExistence type="inferred from homology"/>